<comment type="caution">
    <text evidence="9">The sequence shown here is derived from an EMBL/GenBank/DDBJ whole genome shotgun (WGS) entry which is preliminary data.</text>
</comment>
<dbReference type="EMBL" id="VUMZ01000007">
    <property type="protein sequence ID" value="MST52320.1"/>
    <property type="molecule type" value="Genomic_DNA"/>
</dbReference>
<evidence type="ECO:0000313" key="10">
    <source>
        <dbReference type="Proteomes" id="UP000474676"/>
    </source>
</evidence>
<evidence type="ECO:0000256" key="4">
    <source>
        <dbReference type="ARBA" id="ARBA00022970"/>
    </source>
</evidence>
<dbReference type="GO" id="GO:0016020">
    <property type="term" value="C:membrane"/>
    <property type="evidence" value="ECO:0007669"/>
    <property type="project" value="UniProtKB-SubCell"/>
</dbReference>
<feature type="transmembrane region" description="Helical" evidence="7">
    <location>
        <begin position="209"/>
        <end position="230"/>
    </location>
</feature>
<feature type="transmembrane region" description="Helical" evidence="7">
    <location>
        <begin position="445"/>
        <end position="465"/>
    </location>
</feature>
<keyword evidence="6 7" id="KW-0472">Membrane</keyword>
<feature type="transmembrane region" description="Helical" evidence="7">
    <location>
        <begin position="346"/>
        <end position="367"/>
    </location>
</feature>
<feature type="transmembrane region" description="Helical" evidence="7">
    <location>
        <begin position="297"/>
        <end position="326"/>
    </location>
</feature>
<evidence type="ECO:0000256" key="3">
    <source>
        <dbReference type="ARBA" id="ARBA00022692"/>
    </source>
</evidence>
<evidence type="ECO:0000259" key="8">
    <source>
        <dbReference type="Pfam" id="PF00324"/>
    </source>
</evidence>
<evidence type="ECO:0000256" key="2">
    <source>
        <dbReference type="ARBA" id="ARBA00022448"/>
    </source>
</evidence>
<feature type="domain" description="Amino acid permease/ SLC12A" evidence="8">
    <location>
        <begin position="36"/>
        <end position="468"/>
    </location>
</feature>
<dbReference type="PROSITE" id="PS00218">
    <property type="entry name" value="AMINO_ACID_PERMEASE_1"/>
    <property type="match status" value="1"/>
</dbReference>
<dbReference type="GO" id="GO:0055085">
    <property type="term" value="P:transmembrane transport"/>
    <property type="evidence" value="ECO:0007669"/>
    <property type="project" value="InterPro"/>
</dbReference>
<dbReference type="PANTHER" id="PTHR43495">
    <property type="entry name" value="GABA PERMEASE"/>
    <property type="match status" value="1"/>
</dbReference>
<feature type="transmembrane region" description="Helical" evidence="7">
    <location>
        <begin position="251"/>
        <end position="277"/>
    </location>
</feature>
<evidence type="ECO:0000256" key="6">
    <source>
        <dbReference type="ARBA" id="ARBA00023136"/>
    </source>
</evidence>
<feature type="transmembrane region" description="Helical" evidence="7">
    <location>
        <begin position="417"/>
        <end position="439"/>
    </location>
</feature>
<feature type="transmembrane region" description="Helical" evidence="7">
    <location>
        <begin position="178"/>
        <end position="197"/>
    </location>
</feature>
<name>A0A6L5Y6K2_9FIRM</name>
<keyword evidence="2" id="KW-0813">Transport</keyword>
<dbReference type="InterPro" id="IPR004841">
    <property type="entry name" value="AA-permease/SLC12A_dom"/>
</dbReference>
<evidence type="ECO:0000256" key="7">
    <source>
        <dbReference type="SAM" id="Phobius"/>
    </source>
</evidence>
<dbReference type="FunFam" id="1.20.1740.10:FF:000001">
    <property type="entry name" value="Amino acid permease"/>
    <property type="match status" value="1"/>
</dbReference>
<organism evidence="9 10">
    <name type="scientific">Hornefia butyriciproducens</name>
    <dbReference type="NCBI Taxonomy" id="2652293"/>
    <lineage>
        <taxon>Bacteria</taxon>
        <taxon>Bacillati</taxon>
        <taxon>Bacillota</taxon>
        <taxon>Clostridia</taxon>
        <taxon>Peptostreptococcales</taxon>
        <taxon>Anaerovoracaceae</taxon>
        <taxon>Hornefia</taxon>
    </lineage>
</organism>
<dbReference type="PIRSF" id="PIRSF006060">
    <property type="entry name" value="AA_transporter"/>
    <property type="match status" value="1"/>
</dbReference>
<dbReference type="InterPro" id="IPR004840">
    <property type="entry name" value="Amino_acid_permease_CS"/>
</dbReference>
<evidence type="ECO:0000313" key="9">
    <source>
        <dbReference type="EMBL" id="MST52320.1"/>
    </source>
</evidence>
<dbReference type="AlphaFoldDB" id="A0A6L5Y6K2"/>
<dbReference type="Proteomes" id="UP000474676">
    <property type="component" value="Unassembled WGS sequence"/>
</dbReference>
<dbReference type="Gene3D" id="1.20.1740.10">
    <property type="entry name" value="Amino acid/polyamine transporter I"/>
    <property type="match status" value="1"/>
</dbReference>
<reference evidence="9 10" key="1">
    <citation type="submission" date="2019-08" db="EMBL/GenBank/DDBJ databases">
        <title>In-depth cultivation of the pig gut microbiome towards novel bacterial diversity and tailored functional studies.</title>
        <authorList>
            <person name="Wylensek D."/>
            <person name="Hitch T.C.A."/>
            <person name="Clavel T."/>
        </authorList>
    </citation>
    <scope>NUCLEOTIDE SEQUENCE [LARGE SCALE GENOMIC DNA]</scope>
    <source>
        <strain evidence="9 10">WCA-MUC-591-APC-3H</strain>
    </source>
</reference>
<feature type="transmembrane region" description="Helical" evidence="7">
    <location>
        <begin position="107"/>
        <end position="133"/>
    </location>
</feature>
<evidence type="ECO:0000256" key="5">
    <source>
        <dbReference type="ARBA" id="ARBA00022989"/>
    </source>
</evidence>
<evidence type="ECO:0000256" key="1">
    <source>
        <dbReference type="ARBA" id="ARBA00004141"/>
    </source>
</evidence>
<proteinExistence type="predicted"/>
<keyword evidence="5 7" id="KW-1133">Transmembrane helix</keyword>
<dbReference type="PANTHER" id="PTHR43495:SF5">
    <property type="entry name" value="GAMMA-AMINOBUTYRIC ACID PERMEASE"/>
    <property type="match status" value="1"/>
</dbReference>
<keyword evidence="4" id="KW-0029">Amino-acid transport</keyword>
<feature type="transmembrane region" description="Helical" evidence="7">
    <location>
        <begin position="145"/>
        <end position="166"/>
    </location>
</feature>
<dbReference type="GO" id="GO:0006865">
    <property type="term" value="P:amino acid transport"/>
    <property type="evidence" value="ECO:0007669"/>
    <property type="project" value="UniProtKB-KW"/>
</dbReference>
<feature type="transmembrane region" description="Helical" evidence="7">
    <location>
        <begin position="373"/>
        <end position="396"/>
    </location>
</feature>
<comment type="subcellular location">
    <subcellularLocation>
        <location evidence="1">Membrane</location>
        <topology evidence="1">Multi-pass membrane protein</topology>
    </subcellularLocation>
</comment>
<protein>
    <submittedName>
        <fullName evidence="9">Amino acid permease</fullName>
    </submittedName>
</protein>
<keyword evidence="10" id="KW-1185">Reference proteome</keyword>
<gene>
    <name evidence="9" type="ORF">FYJ64_08365</name>
</gene>
<keyword evidence="3 7" id="KW-0812">Transmembrane</keyword>
<accession>A0A6L5Y6K2</accession>
<sequence length="478" mass="51105">MFFLQEVSFMSKKVPCIQHVMDTSQGLNRHMTTRAAVMTGVGGTIGTGLFLSSGDVISTAGPGGAIVMYLIGGLIVWLMTTCLGEMSAAMPVSGSLQAYSTEFVGPAMGFTIGWVNWIGGAMTITAQVVASAIIMRDIIPNSPTWLWIVVFSALLFGVNMLDVKIFGNISFWASSIKLIMIVAFVIVGAGMMGGLGSGDAVGFSNFSDGAFPTGLAGMGAVILTSFYAYAGTEIVASTAGEIQDENKMGRAINITLLVLIGSVVISIAIVAALLPWQQANVLGSPFVYVFRNAGMPSAALIVNIVVLTSALTSGNYFTFACARYLWSMAKFEQAPKYFAKTNKNGVPARSLIVSMLFAMIGIVAQFVAEDTVYLFIVYFIGGANIFMYSVICISQYRFRKRYIAEGGDLKDLKFRVASYPLVPILGVLAFLVMLVVSLIDASQRTGIIVSAICYIGIYILATLYVKKHGDARAKNIDM</sequence>
<feature type="transmembrane region" description="Helical" evidence="7">
    <location>
        <begin position="66"/>
        <end position="86"/>
    </location>
</feature>
<dbReference type="Pfam" id="PF00324">
    <property type="entry name" value="AA_permease"/>
    <property type="match status" value="1"/>
</dbReference>